<dbReference type="InterPro" id="IPR001345">
    <property type="entry name" value="PG/BPGM_mutase_AS"/>
</dbReference>
<dbReference type="InterPro" id="IPR013078">
    <property type="entry name" value="His_Pase_superF_clade-1"/>
</dbReference>
<dbReference type="InterPro" id="IPR029033">
    <property type="entry name" value="His_PPase_superfam"/>
</dbReference>
<protein>
    <submittedName>
        <fullName evidence="3">Histidine phosphatase family protein</fullName>
    </submittedName>
</protein>
<accession>A0ABR8NHQ5</accession>
<evidence type="ECO:0000256" key="2">
    <source>
        <dbReference type="ARBA" id="ARBA00023235"/>
    </source>
</evidence>
<name>A0ABR8NHQ5_9MICO</name>
<dbReference type="CDD" id="cd07067">
    <property type="entry name" value="HP_PGM_like"/>
    <property type="match status" value="1"/>
</dbReference>
<dbReference type="PROSITE" id="PS00175">
    <property type="entry name" value="PG_MUTASE"/>
    <property type="match status" value="1"/>
</dbReference>
<reference evidence="3 4" key="1">
    <citation type="submission" date="2020-09" db="EMBL/GenBank/DDBJ databases">
        <title>Isolation and identification of active actinomycetes.</title>
        <authorList>
            <person name="Li X."/>
        </authorList>
    </citation>
    <scope>NUCLEOTIDE SEQUENCE [LARGE SCALE GENOMIC DNA]</scope>
    <source>
        <strain evidence="3 4">NEAU-LLC</strain>
    </source>
</reference>
<evidence type="ECO:0000313" key="4">
    <source>
        <dbReference type="Proteomes" id="UP000598426"/>
    </source>
</evidence>
<keyword evidence="2" id="KW-0413">Isomerase</keyword>
<gene>
    <name evidence="3" type="ORF">IF188_00690</name>
</gene>
<dbReference type="Gene3D" id="3.40.50.1240">
    <property type="entry name" value="Phosphoglycerate mutase-like"/>
    <property type="match status" value="1"/>
</dbReference>
<dbReference type="PANTHER" id="PTHR48100">
    <property type="entry name" value="BROAD-SPECIFICITY PHOSPHATASE YOR283W-RELATED"/>
    <property type="match status" value="1"/>
</dbReference>
<sequence length="201" mass="20925">MTGRVLVARHGETMLNVLARVQGWCDSPLTERGRAEAAALGVSVGAAGSVGAVFCADSGRHRETAALAMPGVPARADARWRELAFGAYEGALSARLWNDLRRAYGPADGGGVLEALVALPDLADHGALPVESAATLRARAREAFEIAAAEAPVHDVLVVTSGLTMLALLAELDVDASRFDGGVHNGAHVVITRRSGGWRVE</sequence>
<comment type="caution">
    <text evidence="3">The sequence shown here is derived from an EMBL/GenBank/DDBJ whole genome shotgun (WGS) entry which is preliminary data.</text>
</comment>
<dbReference type="Pfam" id="PF00300">
    <property type="entry name" value="His_Phos_1"/>
    <property type="match status" value="1"/>
</dbReference>
<keyword evidence="1" id="KW-0324">Glycolysis</keyword>
<dbReference type="PANTHER" id="PTHR48100:SF1">
    <property type="entry name" value="HISTIDINE PHOSPHATASE FAMILY PROTEIN-RELATED"/>
    <property type="match status" value="1"/>
</dbReference>
<dbReference type="EMBL" id="JACXZS010000001">
    <property type="protein sequence ID" value="MBD3940215.1"/>
    <property type="molecule type" value="Genomic_DNA"/>
</dbReference>
<dbReference type="Proteomes" id="UP000598426">
    <property type="component" value="Unassembled WGS sequence"/>
</dbReference>
<evidence type="ECO:0000256" key="1">
    <source>
        <dbReference type="ARBA" id="ARBA00023152"/>
    </source>
</evidence>
<dbReference type="RefSeq" id="WP_191169869.1">
    <property type="nucleotide sequence ID" value="NZ_JACXZS010000001.1"/>
</dbReference>
<evidence type="ECO:0000313" key="3">
    <source>
        <dbReference type="EMBL" id="MBD3940215.1"/>
    </source>
</evidence>
<dbReference type="SUPFAM" id="SSF53254">
    <property type="entry name" value="Phosphoglycerate mutase-like"/>
    <property type="match status" value="1"/>
</dbReference>
<dbReference type="InterPro" id="IPR050275">
    <property type="entry name" value="PGM_Phosphatase"/>
</dbReference>
<organism evidence="3 4">
    <name type="scientific">Microbacterium helvum</name>
    <dbReference type="NCBI Taxonomy" id="2773713"/>
    <lineage>
        <taxon>Bacteria</taxon>
        <taxon>Bacillati</taxon>
        <taxon>Actinomycetota</taxon>
        <taxon>Actinomycetes</taxon>
        <taxon>Micrococcales</taxon>
        <taxon>Microbacteriaceae</taxon>
        <taxon>Microbacterium</taxon>
    </lineage>
</organism>
<proteinExistence type="predicted"/>
<dbReference type="SMART" id="SM00855">
    <property type="entry name" value="PGAM"/>
    <property type="match status" value="1"/>
</dbReference>
<keyword evidence="4" id="KW-1185">Reference proteome</keyword>